<dbReference type="SFLD" id="SFLDS00113">
    <property type="entry name" value="Radical_SAM_Phosphomethylpyrim"/>
    <property type="match status" value="1"/>
</dbReference>
<keyword evidence="4" id="KW-0479">Metal-binding</keyword>
<keyword evidence="3" id="KW-0949">S-adenosyl-L-methionine</keyword>
<dbReference type="HOGENOM" id="CLU_013181_2_2_2"/>
<dbReference type="eggNOG" id="arCOG02741">
    <property type="taxonomic scope" value="Archaea"/>
</dbReference>
<dbReference type="InterPro" id="IPR002817">
    <property type="entry name" value="ThiC/BzaA/B"/>
</dbReference>
<dbReference type="Gene3D" id="3.20.20.540">
    <property type="entry name" value="Radical SAM ThiC family, central domain"/>
    <property type="match status" value="1"/>
</dbReference>
<dbReference type="SFLD" id="SFLDG01114">
    <property type="entry name" value="phosphomethylpyrimidine_syntha"/>
    <property type="match status" value="1"/>
</dbReference>
<evidence type="ECO:0000256" key="5">
    <source>
        <dbReference type="ARBA" id="ARBA00022833"/>
    </source>
</evidence>
<dbReference type="SFLD" id="SFLDF00407">
    <property type="entry name" value="phosphomethylpyrimidine_syntha"/>
    <property type="match status" value="1"/>
</dbReference>
<keyword evidence="11" id="KW-1185">Reference proteome</keyword>
<protein>
    <recommendedName>
        <fullName evidence="9">Phosphomethylpyrimidine synthase</fullName>
        <ecNumber evidence="9">4.1.99.17</ecNumber>
    </recommendedName>
</protein>
<keyword evidence="2" id="KW-0004">4Fe-4S</keyword>
<dbReference type="PANTHER" id="PTHR30557">
    <property type="entry name" value="THIAMINE BIOSYNTHESIS PROTEIN THIC"/>
    <property type="match status" value="1"/>
</dbReference>
<comment type="cofactor">
    <cofactor evidence="1">
        <name>[4Fe-4S] cluster</name>
        <dbReference type="ChEBI" id="CHEBI:49883"/>
    </cofactor>
</comment>
<evidence type="ECO:0000256" key="4">
    <source>
        <dbReference type="ARBA" id="ARBA00022723"/>
    </source>
</evidence>
<dbReference type="EC" id="4.1.99.17" evidence="9"/>
<dbReference type="AlphaFoldDB" id="I3XQ85"/>
<gene>
    <name evidence="10" type="ORF">Desfe_0198</name>
</gene>
<dbReference type="EMBL" id="CP003321">
    <property type="protein sequence ID" value="AFL66109.1"/>
    <property type="molecule type" value="Genomic_DNA"/>
</dbReference>
<dbReference type="GO" id="GO:0009228">
    <property type="term" value="P:thiamine biosynthetic process"/>
    <property type="evidence" value="ECO:0007669"/>
    <property type="project" value="UniProtKB-UniRule"/>
</dbReference>
<name>I3XQ85_DESAM</name>
<proteinExistence type="predicted"/>
<keyword evidence="8" id="KW-0456">Lyase</keyword>
<evidence type="ECO:0000256" key="2">
    <source>
        <dbReference type="ARBA" id="ARBA00022485"/>
    </source>
</evidence>
<sequence length="433" mass="48339">MTKTIMGIAKSGNTTEEMRRLSEIEGVPVEKIRERIASGRIVIARNIRRESIRTTGIGEGLYTKVNVNIGTSGTLVDIEMERKKAHIAVKYGADTIMDLSTGGNLDEIRRILLKEVEPLPLGTVPVYQAWIEGVKKYGGVSFPSEWFIEIVERQLRDGVDFMTIHSALSLELARKAVASTRIMPIVSRGGAMLAVWMLENNEENPFRQHWDYLLELFREYDAVISIGDSLRPGTIMDQHDELQVTELIEAARQVKQAREHDVQVIVEGPGHMTLDQITSNITLMKKLTNNAPYYVLGPLVTDIAMGYDHIAAAIGGAIAAAHGADFLCYLTPAEHLSLPTIEQVREGLVATRIAAHAGDIVKLGKRAYSRDAELSVFRARLEWDKALEYAFDIEKAREIYTQFPVSTRGCNMCGQYCVFLLLDKLLKKPALKQ</sequence>
<accession>I3XQ85</accession>
<evidence type="ECO:0000256" key="9">
    <source>
        <dbReference type="NCBIfam" id="TIGR00190"/>
    </source>
</evidence>
<dbReference type="KEGG" id="dfd:Desfe_0198"/>
<dbReference type="Proteomes" id="UP000006175">
    <property type="component" value="Chromosome"/>
</dbReference>
<reference evidence="10 11" key="1">
    <citation type="journal article" date="2012" name="J. Bacteriol.">
        <title>Complete Genome Sequence of Desulfurococcus fermentans, a Hyperthermophilic Cellulolytic Crenarchaeon Isolated from a Freshwater Hot Spring in Kamchatka, Russia.</title>
        <authorList>
            <person name="Susanti D."/>
            <person name="Johnson E.F."/>
            <person name="Rodriguez J.R."/>
            <person name="Anderson I."/>
            <person name="Perevalova A.A."/>
            <person name="Kyrpides N."/>
            <person name="Lucas S."/>
            <person name="Han J."/>
            <person name="Lapidus A."/>
            <person name="Cheng J.F."/>
            <person name="Goodwin L."/>
            <person name="Pitluck S."/>
            <person name="Mavrommatis K."/>
            <person name="Peters L."/>
            <person name="Land M.L."/>
            <person name="Hauser L."/>
            <person name="Gopalan V."/>
            <person name="Chan P.P."/>
            <person name="Lowe T.M."/>
            <person name="Atomi H."/>
            <person name="Bonch-Osmolovskaya E.A."/>
            <person name="Woyke T."/>
            <person name="Mukhopadhyay B."/>
        </authorList>
    </citation>
    <scope>NUCLEOTIDE SEQUENCE [LARGE SCALE GENOMIC DNA]</scope>
    <source>
        <strain evidence="10 11">DSM 16532</strain>
    </source>
</reference>
<organism evidence="10 11">
    <name type="scientific">Desulfurococcus amylolyticus DSM 16532</name>
    <dbReference type="NCBI Taxonomy" id="768672"/>
    <lineage>
        <taxon>Archaea</taxon>
        <taxon>Thermoproteota</taxon>
        <taxon>Thermoprotei</taxon>
        <taxon>Desulfurococcales</taxon>
        <taxon>Desulfurococcaceae</taxon>
        <taxon>Desulfurococcus</taxon>
    </lineage>
</organism>
<evidence type="ECO:0000256" key="6">
    <source>
        <dbReference type="ARBA" id="ARBA00023004"/>
    </source>
</evidence>
<evidence type="ECO:0000256" key="7">
    <source>
        <dbReference type="ARBA" id="ARBA00023014"/>
    </source>
</evidence>
<dbReference type="InterPro" id="IPR038521">
    <property type="entry name" value="ThiC/Bza_core_dom"/>
</dbReference>
<dbReference type="GO" id="GO:0051539">
    <property type="term" value="F:4 iron, 4 sulfur cluster binding"/>
    <property type="evidence" value="ECO:0007669"/>
    <property type="project" value="UniProtKB-KW"/>
</dbReference>
<dbReference type="NCBIfam" id="TIGR00190">
    <property type="entry name" value="thiC"/>
    <property type="match status" value="1"/>
</dbReference>
<dbReference type="GO" id="GO:0046872">
    <property type="term" value="F:metal ion binding"/>
    <property type="evidence" value="ECO:0007669"/>
    <property type="project" value="UniProtKB-KW"/>
</dbReference>
<evidence type="ECO:0000313" key="11">
    <source>
        <dbReference type="Proteomes" id="UP000006175"/>
    </source>
</evidence>
<keyword evidence="7" id="KW-0411">Iron-sulfur</keyword>
<evidence type="ECO:0000313" key="10">
    <source>
        <dbReference type="EMBL" id="AFL66109.1"/>
    </source>
</evidence>
<dbReference type="PANTHER" id="PTHR30557:SF1">
    <property type="entry name" value="PHOSPHOMETHYLPYRIMIDINE SYNTHASE, CHLOROPLASTIC"/>
    <property type="match status" value="1"/>
</dbReference>
<evidence type="ECO:0000256" key="8">
    <source>
        <dbReference type="ARBA" id="ARBA00023239"/>
    </source>
</evidence>
<evidence type="ECO:0000256" key="1">
    <source>
        <dbReference type="ARBA" id="ARBA00001966"/>
    </source>
</evidence>
<keyword evidence="5" id="KW-0862">Zinc</keyword>
<dbReference type="Pfam" id="PF01964">
    <property type="entry name" value="ThiC_Rad_SAM"/>
    <property type="match status" value="1"/>
</dbReference>
<keyword evidence="6" id="KW-0408">Iron</keyword>
<evidence type="ECO:0000256" key="3">
    <source>
        <dbReference type="ARBA" id="ARBA00022691"/>
    </source>
</evidence>
<dbReference type="NCBIfam" id="NF009895">
    <property type="entry name" value="PRK13352.1"/>
    <property type="match status" value="1"/>
</dbReference>
<dbReference type="GO" id="GO:0070284">
    <property type="term" value="F:phosphomethylpyrimidine synthase activity"/>
    <property type="evidence" value="ECO:0007669"/>
    <property type="project" value="UniProtKB-EC"/>
</dbReference>